<dbReference type="Proteomes" id="UP000502996">
    <property type="component" value="Chromosome"/>
</dbReference>
<dbReference type="PANTHER" id="PTHR46233:SF1">
    <property type="entry name" value="CONSERVED PROTEIN"/>
    <property type="match status" value="1"/>
</dbReference>
<dbReference type="AlphaFoldDB" id="A0A6G6WCW9"/>
<evidence type="ECO:0000259" key="2">
    <source>
        <dbReference type="SMART" id="SM00849"/>
    </source>
</evidence>
<proteinExistence type="predicted"/>
<dbReference type="InterPro" id="IPR001279">
    <property type="entry name" value="Metallo-B-lactamas"/>
</dbReference>
<evidence type="ECO:0000313" key="3">
    <source>
        <dbReference type="EMBL" id="QIG43074.1"/>
    </source>
</evidence>
<dbReference type="CDD" id="cd06262">
    <property type="entry name" value="metallo-hydrolase-like_MBL-fold"/>
    <property type="match status" value="1"/>
</dbReference>
<keyword evidence="3" id="KW-0378">Hydrolase</keyword>
<dbReference type="InterPro" id="IPR036866">
    <property type="entry name" value="RibonucZ/Hydroxyglut_hydro"/>
</dbReference>
<name>A0A6G6WCW9_9ACTN</name>
<feature type="compositionally biased region" description="Basic and acidic residues" evidence="1">
    <location>
        <begin position="1"/>
        <end position="20"/>
    </location>
</feature>
<dbReference type="EMBL" id="CP049257">
    <property type="protein sequence ID" value="QIG43074.1"/>
    <property type="molecule type" value="Genomic_DNA"/>
</dbReference>
<evidence type="ECO:0000313" key="4">
    <source>
        <dbReference type="Proteomes" id="UP000502996"/>
    </source>
</evidence>
<dbReference type="Gene3D" id="3.60.15.10">
    <property type="entry name" value="Ribonuclease Z/Hydroxyacylglutathione hydrolase-like"/>
    <property type="match status" value="1"/>
</dbReference>
<protein>
    <submittedName>
        <fullName evidence="3">MBL fold metallo-hydrolase</fullName>
    </submittedName>
</protein>
<dbReference type="KEGG" id="nano:G5V58_10155"/>
<feature type="domain" description="Metallo-beta-lactamase" evidence="2">
    <location>
        <begin position="61"/>
        <end position="230"/>
    </location>
</feature>
<accession>A0A6G6WCW9</accession>
<dbReference type="InterPro" id="IPR051453">
    <property type="entry name" value="MBL_Glyoxalase_II"/>
</dbReference>
<keyword evidence="4" id="KW-1185">Reference proteome</keyword>
<evidence type="ECO:0000256" key="1">
    <source>
        <dbReference type="SAM" id="MobiDB-lite"/>
    </source>
</evidence>
<gene>
    <name evidence="3" type="ORF">G5V58_10155</name>
</gene>
<dbReference type="GO" id="GO:0016787">
    <property type="term" value="F:hydrolase activity"/>
    <property type="evidence" value="ECO:0007669"/>
    <property type="project" value="UniProtKB-KW"/>
</dbReference>
<dbReference type="SUPFAM" id="SSF56281">
    <property type="entry name" value="Metallo-hydrolase/oxidoreductase"/>
    <property type="match status" value="1"/>
</dbReference>
<organism evidence="3 4">
    <name type="scientific">Nocardioides anomalus</name>
    <dbReference type="NCBI Taxonomy" id="2712223"/>
    <lineage>
        <taxon>Bacteria</taxon>
        <taxon>Bacillati</taxon>
        <taxon>Actinomycetota</taxon>
        <taxon>Actinomycetes</taxon>
        <taxon>Propionibacteriales</taxon>
        <taxon>Nocardioidaceae</taxon>
        <taxon>Nocardioides</taxon>
    </lineage>
</organism>
<dbReference type="PANTHER" id="PTHR46233">
    <property type="entry name" value="HYDROXYACYLGLUTATHIONE HYDROLASE GLOC"/>
    <property type="match status" value="1"/>
</dbReference>
<dbReference type="Pfam" id="PF00753">
    <property type="entry name" value="Lactamase_B"/>
    <property type="match status" value="1"/>
</dbReference>
<dbReference type="SMART" id="SM00849">
    <property type="entry name" value="Lactamase_B"/>
    <property type="match status" value="1"/>
</dbReference>
<reference evidence="3 4" key="1">
    <citation type="submission" date="2020-02" db="EMBL/GenBank/DDBJ databases">
        <title>Full genome sequence of Nocardioides sp. R-3366.</title>
        <authorList>
            <person name="Im W.-T."/>
        </authorList>
    </citation>
    <scope>NUCLEOTIDE SEQUENCE [LARGE SCALE GENOMIC DNA]</scope>
    <source>
        <strain evidence="3 4">R-3366</strain>
    </source>
</reference>
<sequence length="251" mass="26724">MVGDRPGSRRGTDQRRRPGAEDGAVVSEETYTGHVTPGGPAQTRTLEHLSIIKVAVDEQMSNNCYLLTCRETGEQVLIDAADSAQTLLPLVGDGPLTHVVTTHQHWDHHRALADVVGATDAATVAGDPDAEAITEQTGVPIALQVGDGDTVPVGSCSLSVIALAGHTPGSIALLYDDPSGHGHLFTGDSLFPGGVGNTQGDAERFRQLLDDVEAKIFDRLPDDVWFYPGHGDDSTLGAERPHLAEWRERGW</sequence>
<feature type="region of interest" description="Disordered" evidence="1">
    <location>
        <begin position="1"/>
        <end position="42"/>
    </location>
</feature>